<feature type="transmembrane region" description="Helical" evidence="9">
    <location>
        <begin position="312"/>
        <end position="331"/>
    </location>
</feature>
<feature type="transmembrane region" description="Helical" evidence="9">
    <location>
        <begin position="97"/>
        <end position="115"/>
    </location>
</feature>
<keyword evidence="7 9" id="KW-0472">Membrane</keyword>
<dbReference type="PANTHER" id="PTHR11795:SF450">
    <property type="entry name" value="ABC TRANSPORTER PERMEASE PROTEIN"/>
    <property type="match status" value="1"/>
</dbReference>
<dbReference type="Pfam" id="PF02653">
    <property type="entry name" value="BPD_transp_2"/>
    <property type="match status" value="2"/>
</dbReference>
<feature type="transmembrane region" description="Helical" evidence="9">
    <location>
        <begin position="34"/>
        <end position="53"/>
    </location>
</feature>
<feature type="transmembrane region" description="Helical" evidence="9">
    <location>
        <begin position="554"/>
        <end position="580"/>
    </location>
</feature>
<reference evidence="10 11" key="1">
    <citation type="submission" date="2017-03" db="EMBL/GenBank/DDBJ databases">
        <title>Draft genome sequence of Streptomyces scabrisporus NF3, endophyte isolated from Amphipterygium adstringens.</title>
        <authorList>
            <person name="Vazquez M."/>
            <person name="Ceapa C.D."/>
            <person name="Rodriguez Luna D."/>
            <person name="Sanchez Esquivel S."/>
        </authorList>
    </citation>
    <scope>NUCLEOTIDE SEQUENCE [LARGE SCALE GENOMIC DNA]</scope>
    <source>
        <strain evidence="10 11">NF3</strain>
    </source>
</reference>
<evidence type="ECO:0000256" key="9">
    <source>
        <dbReference type="SAM" id="Phobius"/>
    </source>
</evidence>
<keyword evidence="4 9" id="KW-0812">Transmembrane</keyword>
<organism evidence="10 11">
    <name type="scientific">Embleya scabrispora</name>
    <dbReference type="NCBI Taxonomy" id="159449"/>
    <lineage>
        <taxon>Bacteria</taxon>
        <taxon>Bacillati</taxon>
        <taxon>Actinomycetota</taxon>
        <taxon>Actinomycetes</taxon>
        <taxon>Kitasatosporales</taxon>
        <taxon>Streptomycetaceae</taxon>
        <taxon>Embleya</taxon>
    </lineage>
</organism>
<feature type="transmembrane region" description="Helical" evidence="9">
    <location>
        <begin position="192"/>
        <end position="210"/>
    </location>
</feature>
<feature type="transmembrane region" description="Helical" evidence="9">
    <location>
        <begin position="521"/>
        <end position="542"/>
    </location>
</feature>
<dbReference type="Proteomes" id="UP000190037">
    <property type="component" value="Unassembled WGS sequence"/>
</dbReference>
<evidence type="ECO:0000256" key="3">
    <source>
        <dbReference type="ARBA" id="ARBA00022475"/>
    </source>
</evidence>
<dbReference type="eggNOG" id="COG0559">
    <property type="taxonomic scope" value="Bacteria"/>
</dbReference>
<evidence type="ECO:0000256" key="4">
    <source>
        <dbReference type="ARBA" id="ARBA00022692"/>
    </source>
</evidence>
<dbReference type="GO" id="GO:0015658">
    <property type="term" value="F:branched-chain amino acid transmembrane transporter activity"/>
    <property type="evidence" value="ECO:0007669"/>
    <property type="project" value="InterPro"/>
</dbReference>
<protein>
    <submittedName>
        <fullName evidence="10">ABC transporter permease</fullName>
    </submittedName>
</protein>
<keyword evidence="11" id="KW-1185">Reference proteome</keyword>
<feature type="transmembrane region" description="Helical" evidence="9">
    <location>
        <begin position="6"/>
        <end position="27"/>
    </location>
</feature>
<dbReference type="STRING" id="159449.B4N89_05010"/>
<dbReference type="EMBL" id="MWQN01000001">
    <property type="protein sequence ID" value="OPC80390.1"/>
    <property type="molecule type" value="Genomic_DNA"/>
</dbReference>
<dbReference type="InterPro" id="IPR001851">
    <property type="entry name" value="ABC_transp_permease"/>
</dbReference>
<dbReference type="InterPro" id="IPR052157">
    <property type="entry name" value="BCAA_transport_permease"/>
</dbReference>
<comment type="caution">
    <text evidence="10">The sequence shown here is derived from an EMBL/GenBank/DDBJ whole genome shotgun (WGS) entry which is preliminary data.</text>
</comment>
<dbReference type="GO" id="GO:0005886">
    <property type="term" value="C:plasma membrane"/>
    <property type="evidence" value="ECO:0007669"/>
    <property type="project" value="UniProtKB-SubCell"/>
</dbReference>
<evidence type="ECO:0000256" key="6">
    <source>
        <dbReference type="ARBA" id="ARBA00022989"/>
    </source>
</evidence>
<feature type="transmembrane region" description="Helical" evidence="9">
    <location>
        <begin position="144"/>
        <end position="161"/>
    </location>
</feature>
<dbReference type="CDD" id="cd06581">
    <property type="entry name" value="TM_PBP1_LivM_like"/>
    <property type="match status" value="1"/>
</dbReference>
<keyword evidence="6 9" id="KW-1133">Transmembrane helix</keyword>
<feature type="transmembrane region" description="Helical" evidence="9">
    <location>
        <begin position="271"/>
        <end position="291"/>
    </location>
</feature>
<feature type="transmembrane region" description="Helical" evidence="9">
    <location>
        <begin position="59"/>
        <end position="85"/>
    </location>
</feature>
<evidence type="ECO:0000313" key="11">
    <source>
        <dbReference type="Proteomes" id="UP000190037"/>
    </source>
</evidence>
<feature type="transmembrane region" description="Helical" evidence="9">
    <location>
        <begin position="343"/>
        <end position="360"/>
    </location>
</feature>
<keyword evidence="2" id="KW-0813">Transport</keyword>
<feature type="transmembrane region" description="Helical" evidence="9">
    <location>
        <begin position="367"/>
        <end position="384"/>
    </location>
</feature>
<dbReference type="eggNOG" id="COG4177">
    <property type="taxonomic scope" value="Bacteria"/>
</dbReference>
<comment type="subcellular location">
    <subcellularLocation>
        <location evidence="1">Cell membrane</location>
        <topology evidence="1">Multi-pass membrane protein</topology>
    </subcellularLocation>
</comment>
<dbReference type="PANTHER" id="PTHR11795">
    <property type="entry name" value="BRANCHED-CHAIN AMINO ACID TRANSPORT SYSTEM PERMEASE PROTEIN LIVH"/>
    <property type="match status" value="1"/>
</dbReference>
<name>A0A1T3NUN4_9ACTN</name>
<accession>A0A1T3NUN4</accession>
<feature type="transmembrane region" description="Helical" evidence="9">
    <location>
        <begin position="655"/>
        <end position="672"/>
    </location>
</feature>
<dbReference type="OrthoDB" id="3572933at2"/>
<dbReference type="InterPro" id="IPR043428">
    <property type="entry name" value="LivM-like"/>
</dbReference>
<evidence type="ECO:0000313" key="10">
    <source>
        <dbReference type="EMBL" id="OPC80390.1"/>
    </source>
</evidence>
<feature type="transmembrane region" description="Helical" evidence="9">
    <location>
        <begin position="471"/>
        <end position="490"/>
    </location>
</feature>
<comment type="similarity">
    <text evidence="8">Belongs to the binding-protein-dependent transport system permease family. LivHM subfamily.</text>
</comment>
<gene>
    <name evidence="10" type="ORF">B4N89_05010</name>
</gene>
<feature type="transmembrane region" description="Helical" evidence="9">
    <location>
        <begin position="415"/>
        <end position="434"/>
    </location>
</feature>
<dbReference type="RefSeq" id="WP_078974648.1">
    <property type="nucleotide sequence ID" value="NZ_MWQN01000001.1"/>
</dbReference>
<sequence>MHEFIILTISGLVTGGIYAITAGGLTLTYTTTGIFNFAHGATGALAAFTYWQLHFDWGLPVWLSLVVVLGVLAPAFGVFLHFAIMRRLEGTSETTRLMVTVAVLLSLLAAVMWIWDPQTPRNVVNFFPGESVDMAGTRVSYHDLITLAVALIVAIGLWVLLRSTRAGVAMRATVDDRNLAVLNGSRPEVPGMLAWATGTMLAAVAGILIAPKLSFAALPLTLLIVNAYAAAVIGRLKSLPWTFVGAMVIGLVTEYGKGYLTETRFPTAGPYLSGLSDSMPVLVLFVAIMLLPTSRLRGHASSRTREISHRPTWTGSLVFAAIVIAGAVVAANSLTPADLFASTRMWGFALIGLSVIPLVGYAGKMSLAQLGFAGIGAICVSHLGSGGNPLGLLWAALICAGIGVLVALPALRLSGIYLALATAAFAVMLDRWIFGLPAFTWGDTRIDLFNSGTLNFERFDWPGIDISSDRAYFIFGAVFFALSSLVVVWIRRGEFGRRLLAMKDSPAACATIGMNHKLTTLTVFGLSAAMAGVGGGILGGAAGTLSPVNFDFTAGLSVLMLMVIAGLTSPGAALFAGIFLGTPLMTNLFPDYAQLTTILIGLNGIALGKNPNGFIAAKIRPEWEPALRRPVVLAGSAAAQLALIVLRFTDVIGNWPFVIGILLAVIGIPAALKIEVMIKAPRTEPEVPEGLSGQPEGLGLNGNRFKAADIEALDKLIALPSLPAAASAAAPSPILPGARHGA</sequence>
<keyword evidence="5" id="KW-0029">Amino-acid transport</keyword>
<evidence type="ECO:0000256" key="7">
    <source>
        <dbReference type="ARBA" id="ARBA00023136"/>
    </source>
</evidence>
<evidence type="ECO:0000256" key="8">
    <source>
        <dbReference type="ARBA" id="ARBA00037998"/>
    </source>
</evidence>
<dbReference type="AlphaFoldDB" id="A0A1T3NUN4"/>
<feature type="transmembrane region" description="Helical" evidence="9">
    <location>
        <begin position="216"/>
        <end position="234"/>
    </location>
</feature>
<evidence type="ECO:0000256" key="2">
    <source>
        <dbReference type="ARBA" id="ARBA00022448"/>
    </source>
</evidence>
<dbReference type="CDD" id="cd06582">
    <property type="entry name" value="TM_PBP1_LivH_like"/>
    <property type="match status" value="1"/>
</dbReference>
<evidence type="ECO:0000256" key="1">
    <source>
        <dbReference type="ARBA" id="ARBA00004651"/>
    </source>
</evidence>
<feature type="transmembrane region" description="Helical" evidence="9">
    <location>
        <begin position="241"/>
        <end position="259"/>
    </location>
</feature>
<evidence type="ECO:0000256" key="5">
    <source>
        <dbReference type="ARBA" id="ARBA00022970"/>
    </source>
</evidence>
<proteinExistence type="inferred from homology"/>
<dbReference type="GO" id="GO:0006865">
    <property type="term" value="P:amino acid transport"/>
    <property type="evidence" value="ECO:0007669"/>
    <property type="project" value="UniProtKB-KW"/>
</dbReference>
<keyword evidence="3" id="KW-1003">Cell membrane</keyword>
<feature type="transmembrane region" description="Helical" evidence="9">
    <location>
        <begin position="390"/>
        <end position="408"/>
    </location>
</feature>